<dbReference type="Pfam" id="PF20791">
    <property type="entry name" value="Acyl-ACP_TE_C"/>
    <property type="match status" value="1"/>
</dbReference>
<dbReference type="InterPro" id="IPR029069">
    <property type="entry name" value="HotDog_dom_sf"/>
</dbReference>
<keyword evidence="4" id="KW-1185">Reference proteome</keyword>
<dbReference type="EMBL" id="JBBMFA010000058">
    <property type="protein sequence ID" value="MEQ2519523.1"/>
    <property type="molecule type" value="Genomic_DNA"/>
</dbReference>
<dbReference type="InterPro" id="IPR002864">
    <property type="entry name" value="Acyl-ACP_thioesterase_NHD"/>
</dbReference>
<comment type="caution">
    <text evidence="3">The sequence shown here is derived from an EMBL/GenBank/DDBJ whole genome shotgun (WGS) entry which is preliminary data.</text>
</comment>
<dbReference type="RefSeq" id="WP_349214954.1">
    <property type="nucleotide sequence ID" value="NZ_JBBMFA010000058.1"/>
</dbReference>
<dbReference type="CDD" id="cd00586">
    <property type="entry name" value="4HBT"/>
    <property type="match status" value="1"/>
</dbReference>
<dbReference type="InterPro" id="IPR049427">
    <property type="entry name" value="Acyl-ACP_TE_C"/>
</dbReference>
<reference evidence="3 4" key="1">
    <citation type="submission" date="2024-03" db="EMBL/GenBank/DDBJ databases">
        <title>Human intestinal bacterial collection.</title>
        <authorList>
            <person name="Pauvert C."/>
            <person name="Hitch T.C.A."/>
            <person name="Clavel T."/>
        </authorList>
    </citation>
    <scope>NUCLEOTIDE SEQUENCE [LARGE SCALE GENOMIC DNA]</scope>
    <source>
        <strain evidence="3 4">CLA-JM-H11</strain>
    </source>
</reference>
<feature type="domain" description="Acyl-ACP thioesterase N-terminal hotdog" evidence="1">
    <location>
        <begin position="6"/>
        <end position="127"/>
    </location>
</feature>
<dbReference type="Gene3D" id="3.10.129.10">
    <property type="entry name" value="Hotdog Thioesterase"/>
    <property type="match status" value="2"/>
</dbReference>
<evidence type="ECO:0000259" key="2">
    <source>
        <dbReference type="Pfam" id="PF20791"/>
    </source>
</evidence>
<evidence type="ECO:0000313" key="3">
    <source>
        <dbReference type="EMBL" id="MEQ2519523.1"/>
    </source>
</evidence>
<gene>
    <name evidence="3" type="ORF">WMO24_03635</name>
</gene>
<name>A0ABV1GDE5_9FIRM</name>
<dbReference type="SUPFAM" id="SSF54637">
    <property type="entry name" value="Thioesterase/thiol ester dehydrase-isomerase"/>
    <property type="match status" value="2"/>
</dbReference>
<dbReference type="Pfam" id="PF01643">
    <property type="entry name" value="Acyl-ACP_TE"/>
    <property type="match status" value="1"/>
</dbReference>
<organism evidence="3 4">
    <name type="scientific">Ruthenibacterium intestinale</name>
    <dbReference type="NCBI Taxonomy" id="3133163"/>
    <lineage>
        <taxon>Bacteria</taxon>
        <taxon>Bacillati</taxon>
        <taxon>Bacillota</taxon>
        <taxon>Clostridia</taxon>
        <taxon>Eubacteriales</taxon>
        <taxon>Oscillospiraceae</taxon>
        <taxon>Ruthenibacterium</taxon>
    </lineage>
</organism>
<feature type="domain" description="Acyl-ACP thioesterase-like C-terminal" evidence="2">
    <location>
        <begin position="160"/>
        <end position="220"/>
    </location>
</feature>
<evidence type="ECO:0000259" key="1">
    <source>
        <dbReference type="Pfam" id="PF01643"/>
    </source>
</evidence>
<sequence>MNADFYIESFTVHDFEADVNRNMTPGALLRRAQQISTDHCTHLGIDAALYAKTHTAFLLAKLALQLYEPIPVGTRITLTTMPSAPQRAIYHRYTSFCDESGRLLCEIDSCWVLVNTQTKRILRTAPEELHLPFMASPPKLLDSSIQKGDAAPLAEETAVYSRCDQNHHLNNTAYADILTDHLPQELLLERQLSRLSIVYHKEVPMGHSFQLSRAQLRENDYYFVGQSDTGKHFEAQFTFR</sequence>
<accession>A0ABV1GDE5</accession>
<dbReference type="Proteomes" id="UP001477672">
    <property type="component" value="Unassembled WGS sequence"/>
</dbReference>
<evidence type="ECO:0000313" key="4">
    <source>
        <dbReference type="Proteomes" id="UP001477672"/>
    </source>
</evidence>
<protein>
    <submittedName>
        <fullName evidence="3">Acyl-ACP thioesterase domain-containing protein</fullName>
    </submittedName>
</protein>
<proteinExistence type="predicted"/>